<evidence type="ECO:0000256" key="1">
    <source>
        <dbReference type="SAM" id="Phobius"/>
    </source>
</evidence>
<keyword evidence="1" id="KW-0472">Membrane</keyword>
<dbReference type="AlphaFoldDB" id="A0A4D9CR42"/>
<protein>
    <submittedName>
        <fullName evidence="2">Uncharacterized protein</fullName>
    </submittedName>
</protein>
<evidence type="ECO:0000313" key="2">
    <source>
        <dbReference type="EMBL" id="TFJ80075.1"/>
    </source>
</evidence>
<dbReference type="OrthoDB" id="10296624at2759"/>
<sequence>MTLDELVDGIAHALKLRRAPILPMSLSQSSAPLPRFRAVSDSASTAALRRDLTPRTPRVSFMQVATYIWLFLSLSVAVLGYAACMSSATHSFLHCTPTACTFERYQGKYKSPVEQISFSRDRLVGAETTRTRNGEVVSFEGTRRRRQRVLGHSYLIKYLRKCDEEVRQDHGSTVSSILFTKHNTGRKRARRQILEINKYARGELNWLEVMETKRWNAFGVLSLVVGLVSAAFAMLVGDLSGNQGDENKLK</sequence>
<dbReference type="Proteomes" id="UP000355283">
    <property type="component" value="Unassembled WGS sequence"/>
</dbReference>
<keyword evidence="1" id="KW-0812">Transmembrane</keyword>
<proteinExistence type="predicted"/>
<dbReference type="EMBL" id="SDOX01000183">
    <property type="protein sequence ID" value="TFJ80075.1"/>
    <property type="molecule type" value="Genomic_DNA"/>
</dbReference>
<keyword evidence="3" id="KW-1185">Reference proteome</keyword>
<evidence type="ECO:0000313" key="3">
    <source>
        <dbReference type="Proteomes" id="UP000355283"/>
    </source>
</evidence>
<feature type="transmembrane region" description="Helical" evidence="1">
    <location>
        <begin position="64"/>
        <end position="84"/>
    </location>
</feature>
<gene>
    <name evidence="2" type="ORF">NSK_008633</name>
</gene>
<name>A0A4D9CR42_9STRA</name>
<reference evidence="2 3" key="1">
    <citation type="submission" date="2019-01" db="EMBL/GenBank/DDBJ databases">
        <title>Nuclear Genome Assembly of the Microalgal Biofuel strain Nannochloropsis salina CCMP1776.</title>
        <authorList>
            <person name="Hovde B."/>
        </authorList>
    </citation>
    <scope>NUCLEOTIDE SEQUENCE [LARGE SCALE GENOMIC DNA]</scope>
    <source>
        <strain evidence="2 3">CCMP1776</strain>
    </source>
</reference>
<keyword evidence="1" id="KW-1133">Transmembrane helix</keyword>
<organism evidence="2 3">
    <name type="scientific">Nannochloropsis salina CCMP1776</name>
    <dbReference type="NCBI Taxonomy" id="1027361"/>
    <lineage>
        <taxon>Eukaryota</taxon>
        <taxon>Sar</taxon>
        <taxon>Stramenopiles</taxon>
        <taxon>Ochrophyta</taxon>
        <taxon>Eustigmatophyceae</taxon>
        <taxon>Eustigmatales</taxon>
        <taxon>Monodopsidaceae</taxon>
        <taxon>Microchloropsis</taxon>
        <taxon>Microchloropsis salina</taxon>
    </lineage>
</organism>
<feature type="transmembrane region" description="Helical" evidence="1">
    <location>
        <begin position="215"/>
        <end position="236"/>
    </location>
</feature>
<accession>A0A4D9CR42</accession>
<comment type="caution">
    <text evidence="2">The sequence shown here is derived from an EMBL/GenBank/DDBJ whole genome shotgun (WGS) entry which is preliminary data.</text>
</comment>